<evidence type="ECO:0000313" key="2">
    <source>
        <dbReference type="Proteomes" id="UP000323917"/>
    </source>
</evidence>
<dbReference type="Proteomes" id="UP000323917">
    <property type="component" value="Chromosome"/>
</dbReference>
<accession>A0A5B9QCP2</accession>
<gene>
    <name evidence="1" type="ORF">Pr1d_40740</name>
</gene>
<dbReference type="AlphaFoldDB" id="A0A5B9QCP2"/>
<dbReference type="RefSeq" id="WP_148075054.1">
    <property type="nucleotide sequence ID" value="NZ_CP042913.1"/>
</dbReference>
<sequence length="179" mass="20118">MTFTRTLSCRNRDEWLNALPAIRGGRYGVIETAAGKLVAIHLRRWPKLLSLPEILPVSRDYHARGAEDHCWLYYNQPLSCPNFLALKYVVSSQSTSMATALAAATALDAIAEAKRSDAILCDAANSRLSDRFLARQGWEAHKPQRWHRNFIKRFYGDYPRIELPLESVGECAASILVAS</sequence>
<evidence type="ECO:0000313" key="1">
    <source>
        <dbReference type="EMBL" id="QEG36738.1"/>
    </source>
</evidence>
<dbReference type="OrthoDB" id="286488at2"/>
<dbReference type="KEGG" id="bgok:Pr1d_40740"/>
<reference evidence="1 2" key="1">
    <citation type="submission" date="2019-08" db="EMBL/GenBank/DDBJ databases">
        <title>Deep-cultivation of Planctomycetes and their phenomic and genomic characterization uncovers novel biology.</title>
        <authorList>
            <person name="Wiegand S."/>
            <person name="Jogler M."/>
            <person name="Boedeker C."/>
            <person name="Pinto D."/>
            <person name="Vollmers J."/>
            <person name="Rivas-Marin E."/>
            <person name="Kohn T."/>
            <person name="Peeters S.H."/>
            <person name="Heuer A."/>
            <person name="Rast P."/>
            <person name="Oberbeckmann S."/>
            <person name="Bunk B."/>
            <person name="Jeske O."/>
            <person name="Meyerdierks A."/>
            <person name="Storesund J.E."/>
            <person name="Kallscheuer N."/>
            <person name="Luecker S."/>
            <person name="Lage O.M."/>
            <person name="Pohl T."/>
            <person name="Merkel B.J."/>
            <person name="Hornburger P."/>
            <person name="Mueller R.-W."/>
            <person name="Bruemmer F."/>
            <person name="Labrenz M."/>
            <person name="Spormann A.M."/>
            <person name="Op den Camp H."/>
            <person name="Overmann J."/>
            <person name="Amann R."/>
            <person name="Jetten M.S.M."/>
            <person name="Mascher T."/>
            <person name="Medema M.H."/>
            <person name="Devos D.P."/>
            <person name="Kaster A.-K."/>
            <person name="Ovreas L."/>
            <person name="Rohde M."/>
            <person name="Galperin M.Y."/>
            <person name="Jogler C."/>
        </authorList>
    </citation>
    <scope>NUCLEOTIDE SEQUENCE [LARGE SCALE GENOMIC DNA]</scope>
    <source>
        <strain evidence="1 2">Pr1d</strain>
    </source>
</reference>
<name>A0A5B9QCP2_9BACT</name>
<organism evidence="1 2">
    <name type="scientific">Bythopirellula goksoeyrii</name>
    <dbReference type="NCBI Taxonomy" id="1400387"/>
    <lineage>
        <taxon>Bacteria</taxon>
        <taxon>Pseudomonadati</taxon>
        <taxon>Planctomycetota</taxon>
        <taxon>Planctomycetia</taxon>
        <taxon>Pirellulales</taxon>
        <taxon>Lacipirellulaceae</taxon>
        <taxon>Bythopirellula</taxon>
    </lineage>
</organism>
<keyword evidence="2" id="KW-1185">Reference proteome</keyword>
<dbReference type="EMBL" id="CP042913">
    <property type="protein sequence ID" value="QEG36738.1"/>
    <property type="molecule type" value="Genomic_DNA"/>
</dbReference>
<proteinExistence type="predicted"/>
<protein>
    <submittedName>
        <fullName evidence="1">Uncharacterized protein</fullName>
    </submittedName>
</protein>